<dbReference type="SUPFAM" id="SSF52540">
    <property type="entry name" value="P-loop containing nucleoside triphosphate hydrolases"/>
    <property type="match status" value="1"/>
</dbReference>
<evidence type="ECO:0000313" key="10">
    <source>
        <dbReference type="Proteomes" id="UP000711995"/>
    </source>
</evidence>
<dbReference type="GO" id="GO:0005886">
    <property type="term" value="C:plasma membrane"/>
    <property type="evidence" value="ECO:0007669"/>
    <property type="project" value="UniProtKB-SubCell"/>
</dbReference>
<keyword evidence="7" id="KW-0472">Membrane</keyword>
<evidence type="ECO:0000256" key="3">
    <source>
        <dbReference type="ARBA" id="ARBA00022448"/>
    </source>
</evidence>
<dbReference type="PROSITE" id="PS50893">
    <property type="entry name" value="ABC_TRANSPORTER_2"/>
    <property type="match status" value="1"/>
</dbReference>
<dbReference type="InterPro" id="IPR013563">
    <property type="entry name" value="Oligopep_ABC_C"/>
</dbReference>
<evidence type="ECO:0000256" key="4">
    <source>
        <dbReference type="ARBA" id="ARBA00022475"/>
    </source>
</evidence>
<evidence type="ECO:0000256" key="6">
    <source>
        <dbReference type="ARBA" id="ARBA00022840"/>
    </source>
</evidence>
<dbReference type="Proteomes" id="UP000711995">
    <property type="component" value="Unassembled WGS sequence"/>
</dbReference>
<keyword evidence="10" id="KW-1185">Reference proteome</keyword>
<dbReference type="InterPro" id="IPR003593">
    <property type="entry name" value="AAA+_ATPase"/>
</dbReference>
<dbReference type="AlphaFoldDB" id="A0A968GAP5"/>
<keyword evidence="3" id="KW-0813">Transport</keyword>
<dbReference type="PANTHER" id="PTHR43297">
    <property type="entry name" value="OLIGOPEPTIDE TRANSPORT ATP-BINDING PROTEIN APPD"/>
    <property type="match status" value="1"/>
</dbReference>
<comment type="subcellular location">
    <subcellularLocation>
        <location evidence="1">Cell inner membrane</location>
        <topology evidence="1">Peripheral membrane protein</topology>
    </subcellularLocation>
</comment>
<dbReference type="PROSITE" id="PS00211">
    <property type="entry name" value="ABC_TRANSPORTER_1"/>
    <property type="match status" value="1"/>
</dbReference>
<protein>
    <submittedName>
        <fullName evidence="9">ABC transporter ATP-binding protein</fullName>
    </submittedName>
</protein>
<dbReference type="EMBL" id="JAATLJ010000001">
    <property type="protein sequence ID" value="NIZ40900.1"/>
    <property type="molecule type" value="Genomic_DNA"/>
</dbReference>
<dbReference type="Pfam" id="PF00005">
    <property type="entry name" value="ABC_tran"/>
    <property type="match status" value="1"/>
</dbReference>
<dbReference type="GO" id="GO:0016887">
    <property type="term" value="F:ATP hydrolysis activity"/>
    <property type="evidence" value="ECO:0007669"/>
    <property type="project" value="InterPro"/>
</dbReference>
<organism evidence="9 10">
    <name type="scientific">Entomospira entomophila</name>
    <dbReference type="NCBI Taxonomy" id="2719988"/>
    <lineage>
        <taxon>Bacteria</taxon>
        <taxon>Pseudomonadati</taxon>
        <taxon>Spirochaetota</taxon>
        <taxon>Spirochaetia</taxon>
        <taxon>Spirochaetales</taxon>
        <taxon>Spirochaetaceae</taxon>
        <taxon>Entomospira</taxon>
    </lineage>
</organism>
<dbReference type="InterPro" id="IPR003439">
    <property type="entry name" value="ABC_transporter-like_ATP-bd"/>
</dbReference>
<dbReference type="FunFam" id="3.40.50.300:FF:000016">
    <property type="entry name" value="Oligopeptide ABC transporter ATP-binding component"/>
    <property type="match status" value="1"/>
</dbReference>
<evidence type="ECO:0000256" key="7">
    <source>
        <dbReference type="ARBA" id="ARBA00023136"/>
    </source>
</evidence>
<gene>
    <name evidence="9" type="ORF">HCT14_05205</name>
</gene>
<dbReference type="Pfam" id="PF08352">
    <property type="entry name" value="oligo_HPY"/>
    <property type="match status" value="1"/>
</dbReference>
<dbReference type="RefSeq" id="WP_167700487.1">
    <property type="nucleotide sequence ID" value="NZ_CP118174.1"/>
</dbReference>
<dbReference type="SMART" id="SM00382">
    <property type="entry name" value="AAA"/>
    <property type="match status" value="1"/>
</dbReference>
<name>A0A968GAP5_9SPIO</name>
<reference evidence="9 10" key="1">
    <citation type="submission" date="2020-03" db="EMBL/GenBank/DDBJ databases">
        <title>Spirochaetal bacteria isolated from arthropods constitute a novel genus Entomospira genus novum within the order Spirochaetales.</title>
        <authorList>
            <person name="Grana-Miraglia L."/>
            <person name="Sikutova S."/>
            <person name="Fingerle V."/>
            <person name="Sing A."/>
            <person name="Castillo-Ramirez S."/>
            <person name="Margos G."/>
            <person name="Rudolf I."/>
        </authorList>
    </citation>
    <scope>NUCLEOTIDE SEQUENCE [LARGE SCALE GENOMIC DNA]</scope>
    <source>
        <strain evidence="9 10">BR193</strain>
    </source>
</reference>
<evidence type="ECO:0000256" key="1">
    <source>
        <dbReference type="ARBA" id="ARBA00004417"/>
    </source>
</evidence>
<evidence type="ECO:0000259" key="8">
    <source>
        <dbReference type="PROSITE" id="PS50893"/>
    </source>
</evidence>
<dbReference type="GO" id="GO:0015833">
    <property type="term" value="P:peptide transport"/>
    <property type="evidence" value="ECO:0007669"/>
    <property type="project" value="InterPro"/>
</dbReference>
<comment type="caution">
    <text evidence="9">The sequence shown here is derived from an EMBL/GenBank/DDBJ whole genome shotgun (WGS) entry which is preliminary data.</text>
</comment>
<dbReference type="InterPro" id="IPR027417">
    <property type="entry name" value="P-loop_NTPase"/>
</dbReference>
<dbReference type="InterPro" id="IPR017871">
    <property type="entry name" value="ABC_transporter-like_CS"/>
</dbReference>
<comment type="similarity">
    <text evidence="2">Belongs to the ABC transporter superfamily.</text>
</comment>
<dbReference type="CDD" id="cd03257">
    <property type="entry name" value="ABC_NikE_OppD_transporters"/>
    <property type="match status" value="1"/>
</dbReference>
<dbReference type="PANTHER" id="PTHR43297:SF2">
    <property type="entry name" value="DIPEPTIDE TRANSPORT ATP-BINDING PROTEIN DPPD"/>
    <property type="match status" value="1"/>
</dbReference>
<sequence>MDKKDIIAKIDNLHINIKTQAGVIQAVRGVSLDFEAHKTIGLIGESGSGKSMMARTLLGLLPAGGTITSGHIYYNDAPIEQYTQKQWRDLRGKEIAMIFQDPMHALNPLMTIGKQLSEAIVISQKVSWKVAKIQALDLLEKVGLEATPERYHSYPHQYSGGMRQRIAIAMALSCKPKLLICDEPTTALDVSTQAQIIELIINLQKEYGMAILFISHDLSLVSQMADEIAIMYAGRIVEHATTKEIFLNPKHPYTWALLSAIVHFQPKDEPLYTIEGAPPLLINPPKGDLFAYRSEYALDIDFQENPPFFGVSPTHRVASWLQDPRSPTVTMPALLKKQIEILRSQQGGHSHGQ</sequence>
<dbReference type="Gene3D" id="3.40.50.300">
    <property type="entry name" value="P-loop containing nucleotide triphosphate hydrolases"/>
    <property type="match status" value="1"/>
</dbReference>
<evidence type="ECO:0000256" key="5">
    <source>
        <dbReference type="ARBA" id="ARBA00022741"/>
    </source>
</evidence>
<dbReference type="NCBIfam" id="TIGR01727">
    <property type="entry name" value="oligo_HPY"/>
    <property type="match status" value="1"/>
</dbReference>
<accession>A0A968GAP5</accession>
<dbReference type="InterPro" id="IPR050388">
    <property type="entry name" value="ABC_Ni/Peptide_Import"/>
</dbReference>
<feature type="domain" description="ABC transporter" evidence="8">
    <location>
        <begin position="8"/>
        <end position="258"/>
    </location>
</feature>
<evidence type="ECO:0000256" key="2">
    <source>
        <dbReference type="ARBA" id="ARBA00005417"/>
    </source>
</evidence>
<proteinExistence type="inferred from homology"/>
<evidence type="ECO:0000313" key="9">
    <source>
        <dbReference type="EMBL" id="NIZ40900.1"/>
    </source>
</evidence>
<keyword evidence="6 9" id="KW-0067">ATP-binding</keyword>
<keyword evidence="5" id="KW-0547">Nucleotide-binding</keyword>
<dbReference type="GO" id="GO:0005524">
    <property type="term" value="F:ATP binding"/>
    <property type="evidence" value="ECO:0007669"/>
    <property type="project" value="UniProtKB-KW"/>
</dbReference>
<keyword evidence="4" id="KW-1003">Cell membrane</keyword>